<comment type="caution">
    <text evidence="2">The sequence shown here is derived from an EMBL/GenBank/DDBJ whole genome shotgun (WGS) entry which is preliminary data.</text>
</comment>
<reference evidence="2 3" key="1">
    <citation type="journal article" date="2017" name="Curr. Microbiol.">
        <title>Lysobacter zhanggongensis sp. nov. Isolated from a Pit Mud.</title>
        <authorList>
            <person name="Zhang X.F."/>
            <person name="Wang H.H."/>
            <person name="Sun X.Y."/>
            <person name="Pan C.M."/>
        </authorList>
    </citation>
    <scope>NUCLEOTIDE SEQUENCE [LARGE SCALE GENOMIC DNA]</scope>
    <source>
        <strain evidence="2 3">ZGLJ7-1</strain>
    </source>
</reference>
<organism evidence="2 3">
    <name type="scientific">Lysobacter zhanggongensis</name>
    <dbReference type="NCBI Taxonomy" id="1774951"/>
    <lineage>
        <taxon>Bacteria</taxon>
        <taxon>Pseudomonadati</taxon>
        <taxon>Pseudomonadota</taxon>
        <taxon>Gammaproteobacteria</taxon>
        <taxon>Lysobacterales</taxon>
        <taxon>Lysobacteraceae</taxon>
        <taxon>Lysobacter</taxon>
    </lineage>
</organism>
<dbReference type="EMBL" id="JAXGFO010000052">
    <property type="protein sequence ID" value="MEG3158130.1"/>
    <property type="molecule type" value="Genomic_DNA"/>
</dbReference>
<evidence type="ECO:0000313" key="3">
    <source>
        <dbReference type="Proteomes" id="UP001334501"/>
    </source>
</evidence>
<evidence type="ECO:0000313" key="2">
    <source>
        <dbReference type="EMBL" id="MEG3158130.1"/>
    </source>
</evidence>
<feature type="chain" id="PRO_5047181395" evidence="1">
    <location>
        <begin position="41"/>
        <end position="251"/>
    </location>
</feature>
<name>A0ABU7YRR8_9GAMM</name>
<evidence type="ECO:0000256" key="1">
    <source>
        <dbReference type="SAM" id="SignalP"/>
    </source>
</evidence>
<dbReference type="Proteomes" id="UP001334501">
    <property type="component" value="Unassembled WGS sequence"/>
</dbReference>
<protein>
    <submittedName>
        <fullName evidence="2">Uncharacterized protein</fullName>
    </submittedName>
</protein>
<keyword evidence="3" id="KW-1185">Reference proteome</keyword>
<keyword evidence="1" id="KW-0732">Signal</keyword>
<proteinExistence type="predicted"/>
<feature type="signal peptide" evidence="1">
    <location>
        <begin position="1"/>
        <end position="40"/>
    </location>
</feature>
<gene>
    <name evidence="2" type="ORF">SNE33_09595</name>
</gene>
<accession>A0ABU7YRR8</accession>
<sequence>MSSCRSIAQRSGTRSGTPAFSPAALARCLVVMAVTACAQAHPEWAVTSGSVALAPSASIDTSPVCAALQEASGYRAPSALAPDFSRSAHRILEVAAEPVRYASRPERVPDGVPVQLGYALNDADELELTLCVWSDAGATRAHAGTFGSEGGRHAVAQSIFMADADADPQQELVVLLGWAVDNARDTSGTFYAWHVYDIGHAGGQLQRLKLEDEPLVSGFDGVREGEPVTYPLRDERAFKAYLQDLQARRLK</sequence>